<dbReference type="PANTHER" id="PTHR31286:SF178">
    <property type="entry name" value="DUF4283 DOMAIN-CONTAINING PROTEIN"/>
    <property type="match status" value="1"/>
</dbReference>
<feature type="compositionally biased region" description="Basic and acidic residues" evidence="1">
    <location>
        <begin position="271"/>
        <end position="281"/>
    </location>
</feature>
<dbReference type="PANTHER" id="PTHR31286">
    <property type="entry name" value="GLYCINE-RICH CELL WALL STRUCTURAL PROTEIN 1.8-LIKE"/>
    <property type="match status" value="1"/>
</dbReference>
<proteinExistence type="predicted"/>
<organism evidence="3 4">
    <name type="scientific">Arabis alpina</name>
    <name type="common">Alpine rock-cress</name>
    <dbReference type="NCBI Taxonomy" id="50452"/>
    <lineage>
        <taxon>Eukaryota</taxon>
        <taxon>Viridiplantae</taxon>
        <taxon>Streptophyta</taxon>
        <taxon>Embryophyta</taxon>
        <taxon>Tracheophyta</taxon>
        <taxon>Spermatophyta</taxon>
        <taxon>Magnoliopsida</taxon>
        <taxon>eudicotyledons</taxon>
        <taxon>Gunneridae</taxon>
        <taxon>Pentapetalae</taxon>
        <taxon>rosids</taxon>
        <taxon>malvids</taxon>
        <taxon>Brassicales</taxon>
        <taxon>Brassicaceae</taxon>
        <taxon>Arabideae</taxon>
        <taxon>Arabis</taxon>
    </lineage>
</organism>
<protein>
    <recommendedName>
        <fullName evidence="2">DUF4283 domain-containing protein</fullName>
    </recommendedName>
</protein>
<feature type="non-terminal residue" evidence="3">
    <location>
        <position position="319"/>
    </location>
</feature>
<dbReference type="Proteomes" id="UP000029120">
    <property type="component" value="Chromosome 8"/>
</dbReference>
<reference evidence="4" key="1">
    <citation type="journal article" date="2015" name="Nat. Plants">
        <title>Genome expansion of Arabis alpina linked with retrotransposition and reduced symmetric DNA methylation.</title>
        <authorList>
            <person name="Willing E.M."/>
            <person name="Rawat V."/>
            <person name="Mandakova T."/>
            <person name="Maumus F."/>
            <person name="James G.V."/>
            <person name="Nordstroem K.J."/>
            <person name="Becker C."/>
            <person name="Warthmann N."/>
            <person name="Chica C."/>
            <person name="Szarzynska B."/>
            <person name="Zytnicki M."/>
            <person name="Albani M.C."/>
            <person name="Kiefer C."/>
            <person name="Bergonzi S."/>
            <person name="Castaings L."/>
            <person name="Mateos J.L."/>
            <person name="Berns M.C."/>
            <person name="Bujdoso N."/>
            <person name="Piofczyk T."/>
            <person name="de Lorenzo L."/>
            <person name="Barrero-Sicilia C."/>
            <person name="Mateos I."/>
            <person name="Piednoel M."/>
            <person name="Hagmann J."/>
            <person name="Chen-Min-Tao R."/>
            <person name="Iglesias-Fernandez R."/>
            <person name="Schuster S.C."/>
            <person name="Alonso-Blanco C."/>
            <person name="Roudier F."/>
            <person name="Carbonero P."/>
            <person name="Paz-Ares J."/>
            <person name="Davis S.J."/>
            <person name="Pecinka A."/>
            <person name="Quesneville H."/>
            <person name="Colot V."/>
            <person name="Lysak M.A."/>
            <person name="Weigel D."/>
            <person name="Coupland G."/>
            <person name="Schneeberger K."/>
        </authorList>
    </citation>
    <scope>NUCLEOTIDE SEQUENCE [LARGE SCALE GENOMIC DNA]</scope>
    <source>
        <strain evidence="4">cv. Pajares</strain>
    </source>
</reference>
<feature type="region of interest" description="Disordered" evidence="1">
    <location>
        <begin position="271"/>
        <end position="299"/>
    </location>
</feature>
<feature type="compositionally biased region" description="Polar residues" evidence="1">
    <location>
        <begin position="209"/>
        <end position="223"/>
    </location>
</feature>
<dbReference type="eggNOG" id="KOG1075">
    <property type="taxonomic scope" value="Eukaryota"/>
</dbReference>
<dbReference type="EMBL" id="CM002876">
    <property type="protein sequence ID" value="KFK27106.1"/>
    <property type="molecule type" value="Genomic_DNA"/>
</dbReference>
<feature type="region of interest" description="Disordered" evidence="1">
    <location>
        <begin position="203"/>
        <end position="225"/>
    </location>
</feature>
<feature type="region of interest" description="Disordered" evidence="1">
    <location>
        <begin position="139"/>
        <end position="167"/>
    </location>
</feature>
<dbReference type="Pfam" id="PF14111">
    <property type="entry name" value="DUF4283"/>
    <property type="match status" value="1"/>
</dbReference>
<evidence type="ECO:0000313" key="4">
    <source>
        <dbReference type="Proteomes" id="UP000029120"/>
    </source>
</evidence>
<dbReference type="AlphaFoldDB" id="A0A087GB54"/>
<feature type="domain" description="DUF4283" evidence="2">
    <location>
        <begin position="1"/>
        <end position="41"/>
    </location>
</feature>
<sequence>MGDGRVHFRFQREEDLQLVLDNRPYHYDGSMIALERWVPTVRRDFPNTIPFWIIIRGLPDYRREEKTVRSIGEDLGEFHEVDVTEPIPKVRVTLDCNSPLILRRETVDVDTLCILDLQYEKLHKYCTRCLRLTHEAPVCPKRPREPQQHREQKVEEGIASSSKPKPVRRDLLAELETSRSLEVEPPISKPSTKEWVRRTFRQADISDGTHPNRNNGEDLQTQPELKRSKIRAPWYRTTVEEAAIANEVFSQTAKWQAAENWTASEKQIETLETAEREDKRSPSRVSSTGLLDFSNGPAIREAQQAEASVELVDQQSTTL</sequence>
<name>A0A087GB54_ARAAL</name>
<evidence type="ECO:0000313" key="3">
    <source>
        <dbReference type="EMBL" id="KFK27106.1"/>
    </source>
</evidence>
<accession>A0A087GB54</accession>
<dbReference type="InterPro" id="IPR040256">
    <property type="entry name" value="At4g02000-like"/>
</dbReference>
<keyword evidence="4" id="KW-1185">Reference proteome</keyword>
<dbReference type="InterPro" id="IPR025558">
    <property type="entry name" value="DUF4283"/>
</dbReference>
<evidence type="ECO:0000256" key="1">
    <source>
        <dbReference type="SAM" id="MobiDB-lite"/>
    </source>
</evidence>
<feature type="compositionally biased region" description="Basic and acidic residues" evidence="1">
    <location>
        <begin position="142"/>
        <end position="156"/>
    </location>
</feature>
<dbReference type="OrthoDB" id="1112995at2759"/>
<evidence type="ECO:0000259" key="2">
    <source>
        <dbReference type="Pfam" id="PF14111"/>
    </source>
</evidence>
<dbReference type="Gramene" id="KFK27106">
    <property type="protein sequence ID" value="KFK27106"/>
    <property type="gene ID" value="AALP_AA8G335100"/>
</dbReference>
<gene>
    <name evidence="3" type="ordered locus">AALP_Aa8g335100</name>
</gene>